<proteinExistence type="predicted"/>
<evidence type="ECO:0000313" key="2">
    <source>
        <dbReference type="Proteomes" id="UP000295696"/>
    </source>
</evidence>
<sequence length="75" mass="8687">MDFREMRTSLWLFSLLAVAERDDDERGKLEALARAKLELLRHPEFMTQSELGVYATSMVMDAFSRPRQTAHTPSK</sequence>
<gene>
    <name evidence="1" type="ORF">EDD52_1702</name>
</gene>
<keyword evidence="2" id="KW-1185">Reference proteome</keyword>
<dbReference type="EMBL" id="SLZU01000070">
    <property type="protein sequence ID" value="TCS46202.1"/>
    <property type="molecule type" value="Genomic_DNA"/>
</dbReference>
<evidence type="ECO:0000313" key="1">
    <source>
        <dbReference type="EMBL" id="TCS46202.1"/>
    </source>
</evidence>
<organism evidence="1 2">
    <name type="scientific">Primorskyibacter sedentarius</name>
    <dbReference type="NCBI Taxonomy" id="745311"/>
    <lineage>
        <taxon>Bacteria</taxon>
        <taxon>Pseudomonadati</taxon>
        <taxon>Pseudomonadota</taxon>
        <taxon>Alphaproteobacteria</taxon>
        <taxon>Rhodobacterales</taxon>
        <taxon>Roseobacteraceae</taxon>
        <taxon>Primorskyibacter</taxon>
    </lineage>
</organism>
<reference evidence="1 2" key="1">
    <citation type="submission" date="2019-03" db="EMBL/GenBank/DDBJ databases">
        <title>Genomic Encyclopedia of Type Strains, Phase IV (KMG-IV): sequencing the most valuable type-strain genomes for metagenomic binning, comparative biology and taxonomic classification.</title>
        <authorList>
            <person name="Goeker M."/>
        </authorList>
    </citation>
    <scope>NUCLEOTIDE SEQUENCE [LARGE SCALE GENOMIC DNA]</scope>
    <source>
        <strain evidence="1 2">DSM 104836</strain>
    </source>
</reference>
<comment type="caution">
    <text evidence="1">The sequence shown here is derived from an EMBL/GenBank/DDBJ whole genome shotgun (WGS) entry which is preliminary data.</text>
</comment>
<dbReference type="Proteomes" id="UP000295696">
    <property type="component" value="Unassembled WGS sequence"/>
</dbReference>
<accession>A0A4R3IFE9</accession>
<name>A0A4R3IFE9_9RHOB</name>
<protein>
    <submittedName>
        <fullName evidence="1">Uncharacterized protein</fullName>
    </submittedName>
</protein>
<dbReference type="AlphaFoldDB" id="A0A4R3IFE9"/>